<dbReference type="CDD" id="cd18808">
    <property type="entry name" value="SF1_C_Upf1"/>
    <property type="match status" value="2"/>
</dbReference>
<protein>
    <submittedName>
        <fullName evidence="6">Helicase magatama 3</fullName>
    </submittedName>
</protein>
<comment type="caution">
    <text evidence="6">The sequence shown here is derived from an EMBL/GenBank/DDBJ whole genome shotgun (WGS) entry which is preliminary data.</text>
</comment>
<dbReference type="SUPFAM" id="SSF52540">
    <property type="entry name" value="P-loop containing nucleoside triphosphate hydrolases"/>
    <property type="match status" value="1"/>
</dbReference>
<dbReference type="InterPro" id="IPR047187">
    <property type="entry name" value="SF1_C_Upf1"/>
</dbReference>
<dbReference type="FunFam" id="3.40.50.300:FF:000326">
    <property type="entry name" value="P-loop containing nucleoside triphosphate hydrolase"/>
    <property type="match status" value="1"/>
</dbReference>
<organism evidence="6 7">
    <name type="scientific">Quercus suber</name>
    <name type="common">Cork oak</name>
    <dbReference type="NCBI Taxonomy" id="58331"/>
    <lineage>
        <taxon>Eukaryota</taxon>
        <taxon>Viridiplantae</taxon>
        <taxon>Streptophyta</taxon>
        <taxon>Embryophyta</taxon>
        <taxon>Tracheophyta</taxon>
        <taxon>Spermatophyta</taxon>
        <taxon>Magnoliopsida</taxon>
        <taxon>eudicotyledons</taxon>
        <taxon>Gunneridae</taxon>
        <taxon>Pentapetalae</taxon>
        <taxon>rosids</taxon>
        <taxon>fabids</taxon>
        <taxon>Fagales</taxon>
        <taxon>Fagaceae</taxon>
        <taxon>Quercus</taxon>
    </lineage>
</organism>
<name>A0AAW0ISV0_QUESU</name>
<dbReference type="AlphaFoldDB" id="A0AAW0ISV0"/>
<dbReference type="EMBL" id="PKMF04000878">
    <property type="protein sequence ID" value="KAK7817524.1"/>
    <property type="molecule type" value="Genomic_DNA"/>
</dbReference>
<feature type="domain" description="DNA2/NAM7 helicase-like C-terminal" evidence="5">
    <location>
        <begin position="327"/>
        <end position="459"/>
    </location>
</feature>
<dbReference type="PANTHER" id="PTHR10887">
    <property type="entry name" value="DNA2/NAM7 HELICASE FAMILY"/>
    <property type="match status" value="1"/>
</dbReference>
<dbReference type="GO" id="GO:0005694">
    <property type="term" value="C:chromosome"/>
    <property type="evidence" value="ECO:0007669"/>
    <property type="project" value="UniProtKB-ARBA"/>
</dbReference>
<evidence type="ECO:0000256" key="2">
    <source>
        <dbReference type="ARBA" id="ARBA00022801"/>
    </source>
</evidence>
<dbReference type="GO" id="GO:0005524">
    <property type="term" value="F:ATP binding"/>
    <property type="evidence" value="ECO:0007669"/>
    <property type="project" value="UniProtKB-KW"/>
</dbReference>
<keyword evidence="1" id="KW-0547">Nucleotide-binding</keyword>
<evidence type="ECO:0000313" key="6">
    <source>
        <dbReference type="EMBL" id="KAK7817524.1"/>
    </source>
</evidence>
<dbReference type="InterPro" id="IPR045055">
    <property type="entry name" value="DNA2/NAM7-like"/>
</dbReference>
<dbReference type="GO" id="GO:0004386">
    <property type="term" value="F:helicase activity"/>
    <property type="evidence" value="ECO:0007669"/>
    <property type="project" value="UniProtKB-KW"/>
</dbReference>
<reference evidence="6 7" key="1">
    <citation type="journal article" date="2018" name="Sci. Data">
        <title>The draft genome sequence of cork oak.</title>
        <authorList>
            <person name="Ramos A.M."/>
            <person name="Usie A."/>
            <person name="Barbosa P."/>
            <person name="Barros P.M."/>
            <person name="Capote T."/>
            <person name="Chaves I."/>
            <person name="Simoes F."/>
            <person name="Abreu I."/>
            <person name="Carrasquinho I."/>
            <person name="Faro C."/>
            <person name="Guimaraes J.B."/>
            <person name="Mendonca D."/>
            <person name="Nobrega F."/>
            <person name="Rodrigues L."/>
            <person name="Saibo N.J.M."/>
            <person name="Varela M.C."/>
            <person name="Egas C."/>
            <person name="Matos J."/>
            <person name="Miguel C.M."/>
            <person name="Oliveira M.M."/>
            <person name="Ricardo C.P."/>
            <person name="Goncalves S."/>
        </authorList>
    </citation>
    <scope>NUCLEOTIDE SEQUENCE [LARGE SCALE GENOMIC DNA]</scope>
    <source>
        <strain evidence="7">cv. HL8</strain>
    </source>
</reference>
<evidence type="ECO:0000259" key="5">
    <source>
        <dbReference type="Pfam" id="PF13087"/>
    </source>
</evidence>
<evidence type="ECO:0000256" key="4">
    <source>
        <dbReference type="ARBA" id="ARBA00022840"/>
    </source>
</evidence>
<dbReference type="Proteomes" id="UP000237347">
    <property type="component" value="Unassembled WGS sequence"/>
</dbReference>
<evidence type="ECO:0000256" key="1">
    <source>
        <dbReference type="ARBA" id="ARBA00022741"/>
    </source>
</evidence>
<sequence length="601" mass="68731">MICLLEDPRRQYNLYLNDRSMTDNEEEKIEDKKSKKNVRNVIVKALNENKSKKNEGQVVDKYESHLLFEEFVQRRFNCILQRLKYCNKIFYVTVADKGIEQVSEENDQRFGHLMKSSFVRGDCLSFLFVSLATAKESVRTKKKVKVGIISPYKAQVYAIGEKVKNYSVDSNDDFSISFSSVDGFQGGEEDVIIISIVRCNMNGVVGFPENCQRVNVALSCARYFLWILGNEATLTKSCTIWKELVIDAKKRGHFYNADVDKSLAQAITVALVEHNQIQILLYMDSFLFREAKWKVSFSNDFLKSMSRAKNAETCKQVLTLLENLANGWRQSHRKKNLFFYQGTSQLLEQYKVWNILPLSEIPRVTNHLDALFENYKSVCTKKKVKVGIISPYKAQVFAIGEKVKNYSADINEDFSISVCSVDGFQGGDEDVIIVSNGVVGFLKNHQRANVALIRARHAFTLQAFLWILGNEVTLNKRCTIWKDLVIDAKKRGCFYNADEDKSFAQAITVALVEHNQIHILLNMDSFLFKKAQWKNMCCGNLTQSFICYRSLVVPMRWPIGSNSCTEANPVQSLLEPLASLSLRYDSDSSSTTFSIEKLYYV</sequence>
<keyword evidence="7" id="KW-1185">Reference proteome</keyword>
<evidence type="ECO:0000313" key="7">
    <source>
        <dbReference type="Proteomes" id="UP000237347"/>
    </source>
</evidence>
<evidence type="ECO:0000256" key="3">
    <source>
        <dbReference type="ARBA" id="ARBA00022806"/>
    </source>
</evidence>
<proteinExistence type="predicted"/>
<dbReference type="Pfam" id="PF13087">
    <property type="entry name" value="AAA_12"/>
    <property type="match status" value="2"/>
</dbReference>
<accession>A0AAW0ISV0</accession>
<dbReference type="InterPro" id="IPR027417">
    <property type="entry name" value="P-loop_NTPase"/>
</dbReference>
<keyword evidence="2" id="KW-0378">Hydrolase</keyword>
<keyword evidence="3 6" id="KW-0347">Helicase</keyword>
<dbReference type="InterPro" id="IPR041679">
    <property type="entry name" value="DNA2/NAM7-like_C"/>
</dbReference>
<dbReference type="Gene3D" id="3.40.50.300">
    <property type="entry name" value="P-loop containing nucleotide triphosphate hydrolases"/>
    <property type="match status" value="2"/>
</dbReference>
<gene>
    <name evidence="6" type="primary">MAA3_4</name>
    <name evidence="6" type="ORF">CFP56_042773</name>
</gene>
<dbReference type="GO" id="GO:0016787">
    <property type="term" value="F:hydrolase activity"/>
    <property type="evidence" value="ECO:0007669"/>
    <property type="project" value="UniProtKB-KW"/>
</dbReference>
<dbReference type="PANTHER" id="PTHR10887:SF522">
    <property type="entry name" value="P-LOOP CONTAINING NUCLEOSIDE TRIPHOSPHATE HYDROLASES SUPERFAMILY PROTEIN"/>
    <property type="match status" value="1"/>
</dbReference>
<feature type="domain" description="DNA2/NAM7 helicase-like C-terminal" evidence="5">
    <location>
        <begin position="141"/>
        <end position="231"/>
    </location>
</feature>
<keyword evidence="4" id="KW-0067">ATP-binding</keyword>